<keyword evidence="13" id="KW-0539">Nucleus</keyword>
<keyword evidence="7" id="KW-0548">Nucleotidyltransferase</keyword>
<dbReference type="PROSITE" id="PS50172">
    <property type="entry name" value="BRCT"/>
    <property type="match status" value="1"/>
</dbReference>
<dbReference type="InterPro" id="IPR027421">
    <property type="entry name" value="DNA_pol_lamdba_lyase_dom_sf"/>
</dbReference>
<evidence type="ECO:0000256" key="7">
    <source>
        <dbReference type="ARBA" id="ARBA00022695"/>
    </source>
</evidence>
<evidence type="ECO:0000256" key="2">
    <source>
        <dbReference type="ARBA" id="ARBA00004123"/>
    </source>
</evidence>
<dbReference type="SUPFAM" id="SSF47802">
    <property type="entry name" value="DNA polymerase beta, N-terminal domain-like"/>
    <property type="match status" value="1"/>
</dbReference>
<evidence type="ECO:0000256" key="8">
    <source>
        <dbReference type="ARBA" id="ARBA00022705"/>
    </source>
</evidence>
<sequence length="722" mass="79076">MPSSNSSQQLRLGGFSPAFKPSGRHRPGLVPVASHSSQSQSIYESQSQAFGGPVGSQYRAYTQSQAEAQSLEESEERGEGSQPKRKSRATPRPKENRPLSALARGAGGKGIEDLIASPRGSPSKRILGPSLRIMILEDKLSSEEVEELQNLVRALGAGVARADLANLVLSEVKAPARVKRAIGADLQEREVPVVHKDWLLACKVQRIQLPFDDFRVWPKKATSRSVSPANAANADTLESKPARKRRKTADPEPDLPGATATSETQESRTESESDSVDKASTPRRGRGRPRKAASAGETSETAPNSPNAVSPPENSDRGSSAEKALGKRKELVSAGGQAGDDQATTGQGAEWDEAVPEWTNHPYACFRPTPLKSVHNQRLVDELEVIRTSRNLTSTSSIQDQHNSAAYARAISSIKAYPHDLAQNVRAAKDLKGVGAKIYKLVQQFYELGYIAEAQSIKEDKSFAIMRSFMDFYQVGPTRARAAYQAGARTLEDLCAGGGSYTEKIGREECLRVLPDLVQRMNRSEVEKIAETISKEFEEVLPRVEYTIAGSYRRGKPTSSDVDLIITDTSDDGKEMLSNPNTQLSMLNHVLDNLKRKAYLTHIVGAPSRDVKIGDIKAPKIQIAEIVVLPTSSTGERPIHRRVDVMLTNPQVYGATIVGWTGSTMFERDIRRQAKDLGFKFHSHGLVRVENEKVALSTPTEQDVFDMLKLPFMPPHLRNCDA</sequence>
<dbReference type="SUPFAM" id="SSF81301">
    <property type="entry name" value="Nucleotidyltransferase"/>
    <property type="match status" value="1"/>
</dbReference>
<keyword evidence="9" id="KW-0227">DNA damage</keyword>
<proteinExistence type="predicted"/>
<dbReference type="PANTHER" id="PTHR11276">
    <property type="entry name" value="DNA POLYMERASE TYPE-X FAMILY MEMBER"/>
    <property type="match status" value="1"/>
</dbReference>
<dbReference type="PRINTS" id="PR00869">
    <property type="entry name" value="DNAPOLX"/>
</dbReference>
<dbReference type="PRINTS" id="PR00870">
    <property type="entry name" value="DNAPOLXBETA"/>
</dbReference>
<evidence type="ECO:0000256" key="11">
    <source>
        <dbReference type="ARBA" id="ARBA00023204"/>
    </source>
</evidence>
<evidence type="ECO:0000256" key="3">
    <source>
        <dbReference type="ARBA" id="ARBA00012417"/>
    </source>
</evidence>
<evidence type="ECO:0000256" key="4">
    <source>
        <dbReference type="ARBA" id="ARBA00016513"/>
    </source>
</evidence>
<dbReference type="GO" id="GO:0006355">
    <property type="term" value="P:regulation of DNA-templated transcription"/>
    <property type="evidence" value="ECO:0007669"/>
    <property type="project" value="InterPro"/>
</dbReference>
<keyword evidence="5" id="KW-0237">DNA synthesis</keyword>
<keyword evidence="12" id="KW-0456">Lyase</keyword>
<dbReference type="InterPro" id="IPR002008">
    <property type="entry name" value="DNA_pol_X_beta-like"/>
</dbReference>
<dbReference type="AlphaFoldDB" id="A0A0P1BBY5"/>
<keyword evidence="10" id="KW-0239">DNA-directed DNA polymerase</keyword>
<evidence type="ECO:0000256" key="15">
    <source>
        <dbReference type="SAM" id="MobiDB-lite"/>
    </source>
</evidence>
<dbReference type="Gene3D" id="3.30.460.10">
    <property type="entry name" value="Beta Polymerase, domain 2"/>
    <property type="match status" value="1"/>
</dbReference>
<feature type="compositionally biased region" description="Basic and acidic residues" evidence="15">
    <location>
        <begin position="265"/>
        <end position="277"/>
    </location>
</feature>
<comment type="subcellular location">
    <subcellularLocation>
        <location evidence="2">Nucleus</location>
    </subcellularLocation>
</comment>
<evidence type="ECO:0000256" key="5">
    <source>
        <dbReference type="ARBA" id="ARBA00022634"/>
    </source>
</evidence>
<evidence type="ECO:0000259" key="16">
    <source>
        <dbReference type="PROSITE" id="PS50172"/>
    </source>
</evidence>
<dbReference type="Gene3D" id="3.30.210.10">
    <property type="entry name" value="DNA polymerase, thumb domain"/>
    <property type="match status" value="1"/>
</dbReference>
<dbReference type="InterPro" id="IPR043519">
    <property type="entry name" value="NT_sf"/>
</dbReference>
<dbReference type="OrthoDB" id="205514at2759"/>
<dbReference type="EC" id="2.7.7.7" evidence="3"/>
<dbReference type="SMART" id="SM00483">
    <property type="entry name" value="POLXc"/>
    <property type="match status" value="1"/>
</dbReference>
<comment type="cofactor">
    <cofactor evidence="1">
        <name>Mn(2+)</name>
        <dbReference type="ChEBI" id="CHEBI:29035"/>
    </cofactor>
</comment>
<feature type="compositionally biased region" description="Basic and acidic residues" evidence="15">
    <location>
        <begin position="314"/>
        <end position="331"/>
    </location>
</feature>
<dbReference type="InterPro" id="IPR028207">
    <property type="entry name" value="DNA_pol_B_palm_palm"/>
</dbReference>
<dbReference type="GO" id="GO:0003677">
    <property type="term" value="F:DNA binding"/>
    <property type="evidence" value="ECO:0007669"/>
    <property type="project" value="InterPro"/>
</dbReference>
<reference evidence="18" key="1">
    <citation type="submission" date="2014-09" db="EMBL/GenBank/DDBJ databases">
        <authorList>
            <person name="Sharma Rahul"/>
            <person name="Thines Marco"/>
        </authorList>
    </citation>
    <scope>NUCLEOTIDE SEQUENCE [LARGE SCALE GENOMIC DNA]</scope>
</reference>
<evidence type="ECO:0000256" key="9">
    <source>
        <dbReference type="ARBA" id="ARBA00022763"/>
    </source>
</evidence>
<feature type="compositionally biased region" description="Polar residues" evidence="15">
    <location>
        <begin position="296"/>
        <end position="308"/>
    </location>
</feature>
<dbReference type="EMBL" id="CCYA01000221">
    <property type="protein sequence ID" value="CEH13567.1"/>
    <property type="molecule type" value="Genomic_DNA"/>
</dbReference>
<dbReference type="GO" id="GO:0005634">
    <property type="term" value="C:nucleus"/>
    <property type="evidence" value="ECO:0007669"/>
    <property type="project" value="UniProtKB-SubCell"/>
</dbReference>
<dbReference type="InterPro" id="IPR000637">
    <property type="entry name" value="HMGI/Y_DNA-bd_CS"/>
</dbReference>
<evidence type="ECO:0000256" key="13">
    <source>
        <dbReference type="ARBA" id="ARBA00023242"/>
    </source>
</evidence>
<dbReference type="Gene3D" id="3.40.50.10190">
    <property type="entry name" value="BRCT domain"/>
    <property type="match status" value="1"/>
</dbReference>
<evidence type="ECO:0000256" key="1">
    <source>
        <dbReference type="ARBA" id="ARBA00001936"/>
    </source>
</evidence>
<dbReference type="PANTHER" id="PTHR11276:SF28">
    <property type="entry name" value="DNA POLYMERASE LAMBDA"/>
    <property type="match status" value="1"/>
</dbReference>
<dbReference type="InterPro" id="IPR029398">
    <property type="entry name" value="PolB_thumb"/>
</dbReference>
<dbReference type="GO" id="GO:0006303">
    <property type="term" value="P:double-strand break repair via nonhomologous end joining"/>
    <property type="evidence" value="ECO:0007669"/>
    <property type="project" value="TreeGrafter"/>
</dbReference>
<dbReference type="InterPro" id="IPR010996">
    <property type="entry name" value="HHH_MUS81"/>
</dbReference>
<evidence type="ECO:0000256" key="6">
    <source>
        <dbReference type="ARBA" id="ARBA00022679"/>
    </source>
</evidence>
<evidence type="ECO:0000313" key="18">
    <source>
        <dbReference type="Proteomes" id="UP000054845"/>
    </source>
</evidence>
<evidence type="ECO:0000256" key="12">
    <source>
        <dbReference type="ARBA" id="ARBA00023239"/>
    </source>
</evidence>
<dbReference type="PROSITE" id="PS00354">
    <property type="entry name" value="HMGI_Y"/>
    <property type="match status" value="1"/>
</dbReference>
<dbReference type="Gene3D" id="1.10.150.110">
    <property type="entry name" value="DNA polymerase beta, N-terminal domain-like"/>
    <property type="match status" value="1"/>
</dbReference>
<dbReference type="Pfam" id="PF14716">
    <property type="entry name" value="HHH_8"/>
    <property type="match status" value="1"/>
</dbReference>
<dbReference type="Pfam" id="PF14792">
    <property type="entry name" value="DNA_pol_B_palm"/>
    <property type="match status" value="1"/>
</dbReference>
<dbReference type="CDD" id="cd00027">
    <property type="entry name" value="BRCT"/>
    <property type="match status" value="1"/>
</dbReference>
<accession>A0A0P1BBY5</accession>
<evidence type="ECO:0000256" key="14">
    <source>
        <dbReference type="ARBA" id="ARBA00049244"/>
    </source>
</evidence>
<dbReference type="SUPFAM" id="SSF52113">
    <property type="entry name" value="BRCT domain"/>
    <property type="match status" value="1"/>
</dbReference>
<dbReference type="GO" id="GO:0003887">
    <property type="term" value="F:DNA-directed DNA polymerase activity"/>
    <property type="evidence" value="ECO:0007669"/>
    <property type="project" value="UniProtKB-KW"/>
</dbReference>
<dbReference type="InterPro" id="IPR002054">
    <property type="entry name" value="DNA-dir_DNA_pol_X"/>
</dbReference>
<dbReference type="Gene3D" id="1.10.150.20">
    <property type="entry name" value="5' to 3' exonuclease, C-terminal subdomain"/>
    <property type="match status" value="1"/>
</dbReference>
<dbReference type="Proteomes" id="UP000054845">
    <property type="component" value="Unassembled WGS sequence"/>
</dbReference>
<dbReference type="InterPro" id="IPR022312">
    <property type="entry name" value="DNA_pol_X"/>
</dbReference>
<feature type="region of interest" description="Disordered" evidence="15">
    <location>
        <begin position="221"/>
        <end position="348"/>
    </location>
</feature>
<feature type="region of interest" description="Disordered" evidence="15">
    <location>
        <begin position="1"/>
        <end position="104"/>
    </location>
</feature>
<keyword evidence="11" id="KW-0234">DNA repair</keyword>
<keyword evidence="18" id="KW-1185">Reference proteome</keyword>
<keyword evidence="8" id="KW-0235">DNA replication</keyword>
<feature type="compositionally biased region" description="Low complexity" evidence="15">
    <location>
        <begin position="34"/>
        <end position="48"/>
    </location>
</feature>
<dbReference type="InterPro" id="IPR036420">
    <property type="entry name" value="BRCT_dom_sf"/>
</dbReference>
<organism evidence="17 18">
    <name type="scientific">Ceraceosorus bombacis</name>
    <dbReference type="NCBI Taxonomy" id="401625"/>
    <lineage>
        <taxon>Eukaryota</taxon>
        <taxon>Fungi</taxon>
        <taxon>Dikarya</taxon>
        <taxon>Basidiomycota</taxon>
        <taxon>Ustilaginomycotina</taxon>
        <taxon>Exobasidiomycetes</taxon>
        <taxon>Ceraceosorales</taxon>
        <taxon>Ceraceosoraceae</taxon>
        <taxon>Ceraceosorus</taxon>
    </lineage>
</organism>
<dbReference type="CDD" id="cd00141">
    <property type="entry name" value="NT_POLXc"/>
    <property type="match status" value="1"/>
</dbReference>
<name>A0A0P1BBY5_9BASI</name>
<protein>
    <recommendedName>
        <fullName evidence="4">DNA polymerase lambda</fullName>
        <ecNumber evidence="3">2.7.7.7</ecNumber>
    </recommendedName>
</protein>
<dbReference type="InterPro" id="IPR037160">
    <property type="entry name" value="DNA_Pol_thumb_sf"/>
</dbReference>
<keyword evidence="6" id="KW-0808">Transferase</keyword>
<dbReference type="Pfam" id="PF14791">
    <property type="entry name" value="DNA_pol_B_thumb"/>
    <property type="match status" value="1"/>
</dbReference>
<evidence type="ECO:0000313" key="17">
    <source>
        <dbReference type="EMBL" id="CEH13567.1"/>
    </source>
</evidence>
<dbReference type="STRING" id="401625.A0A0P1BBY5"/>
<feature type="domain" description="BRCT" evidence="16">
    <location>
        <begin position="130"/>
        <end position="216"/>
    </location>
</feature>
<feature type="compositionally biased region" description="Polar residues" evidence="15">
    <location>
        <begin position="1"/>
        <end position="10"/>
    </location>
</feature>
<dbReference type="SUPFAM" id="SSF81585">
    <property type="entry name" value="PsbU/PolX domain-like"/>
    <property type="match status" value="1"/>
</dbReference>
<evidence type="ECO:0000256" key="10">
    <source>
        <dbReference type="ARBA" id="ARBA00022932"/>
    </source>
</evidence>
<feature type="compositionally biased region" description="Basic residues" evidence="15">
    <location>
        <begin position="281"/>
        <end position="291"/>
    </location>
</feature>
<comment type="catalytic activity">
    <reaction evidence="14">
        <text>DNA(n) + a 2'-deoxyribonucleoside 5'-triphosphate = DNA(n+1) + diphosphate</text>
        <dbReference type="Rhea" id="RHEA:22508"/>
        <dbReference type="Rhea" id="RHEA-COMP:17339"/>
        <dbReference type="Rhea" id="RHEA-COMP:17340"/>
        <dbReference type="ChEBI" id="CHEBI:33019"/>
        <dbReference type="ChEBI" id="CHEBI:61560"/>
        <dbReference type="ChEBI" id="CHEBI:173112"/>
        <dbReference type="EC" id="2.7.7.7"/>
    </reaction>
</comment>
<dbReference type="GO" id="GO:0016829">
    <property type="term" value="F:lyase activity"/>
    <property type="evidence" value="ECO:0007669"/>
    <property type="project" value="UniProtKB-KW"/>
</dbReference>
<dbReference type="InterPro" id="IPR001357">
    <property type="entry name" value="BRCT_dom"/>
</dbReference>